<keyword evidence="1" id="KW-0808">Transferase</keyword>
<dbReference type="EMBL" id="UAVY01000007">
    <property type="protein sequence ID" value="SQB37085.1"/>
    <property type="molecule type" value="Genomic_DNA"/>
</dbReference>
<dbReference type="AlphaFoldDB" id="A0A2X2WMC5"/>
<organism evidence="1 2">
    <name type="scientific">Citrobacter koseri</name>
    <name type="common">Citrobacter diversus</name>
    <dbReference type="NCBI Taxonomy" id="545"/>
    <lineage>
        <taxon>Bacteria</taxon>
        <taxon>Pseudomonadati</taxon>
        <taxon>Pseudomonadota</taxon>
        <taxon>Gammaproteobacteria</taxon>
        <taxon>Enterobacterales</taxon>
        <taxon>Enterobacteriaceae</taxon>
        <taxon>Citrobacter</taxon>
    </lineage>
</organism>
<dbReference type="GO" id="GO:0016740">
    <property type="term" value="F:transferase activity"/>
    <property type="evidence" value="ECO:0007669"/>
    <property type="project" value="UniProtKB-KW"/>
</dbReference>
<gene>
    <name evidence="1" type="primary">mdcA_2</name>
    <name evidence="1" type="ORF">NCTC10786_03896</name>
</gene>
<reference evidence="1 2" key="1">
    <citation type="submission" date="2018-06" db="EMBL/GenBank/DDBJ databases">
        <authorList>
            <consortium name="Pathogen Informatics"/>
            <person name="Doyle S."/>
        </authorList>
    </citation>
    <scope>NUCLEOTIDE SEQUENCE [LARGE SCALE GENOMIC DNA]</scope>
    <source>
        <strain evidence="1 2">NCTC10786</strain>
    </source>
</reference>
<evidence type="ECO:0000313" key="2">
    <source>
        <dbReference type="Proteomes" id="UP000251584"/>
    </source>
</evidence>
<dbReference type="Proteomes" id="UP000251584">
    <property type="component" value="Unassembled WGS sequence"/>
</dbReference>
<proteinExistence type="predicted"/>
<dbReference type="Pfam" id="PF16957">
    <property type="entry name" value="Mal_decarbox_Al"/>
    <property type="match status" value="1"/>
</dbReference>
<protein>
    <submittedName>
        <fullName evidence="1">Malonate decarboxylase ACP transferase MdcA</fullName>
    </submittedName>
</protein>
<sequence length="91" mass="9868">MHCFGGELGMEEYIRARPDVFFTGADGSMRSNRAFCQLAGQYAVDMFIGSTLQVDGLANSSTVTRGRLSGFAARQTWATTRTVAVMLPRPG</sequence>
<dbReference type="InterPro" id="IPR005777">
    <property type="entry name" value="MadA"/>
</dbReference>
<accession>A0A2X2WMC5</accession>
<name>A0A2X2WMC5_CITKO</name>
<evidence type="ECO:0000313" key="1">
    <source>
        <dbReference type="EMBL" id="SQB37085.1"/>
    </source>
</evidence>